<gene>
    <name evidence="2" type="ORF">DXH95_10040</name>
</gene>
<protein>
    <submittedName>
        <fullName evidence="2">Uncharacterized protein</fullName>
    </submittedName>
</protein>
<accession>A0A371BJS1</accession>
<comment type="caution">
    <text evidence="2">The sequence shown here is derived from an EMBL/GenBank/DDBJ whole genome shotgun (WGS) entry which is preliminary data.</text>
</comment>
<proteinExistence type="predicted"/>
<dbReference type="AlphaFoldDB" id="A0A371BJS1"/>
<dbReference type="RefSeq" id="WP_115549187.1">
    <property type="nucleotide sequence ID" value="NZ_QRGP01000001.1"/>
</dbReference>
<keyword evidence="1" id="KW-0812">Transmembrane</keyword>
<feature type="transmembrane region" description="Helical" evidence="1">
    <location>
        <begin position="51"/>
        <end position="73"/>
    </location>
</feature>
<keyword evidence="1" id="KW-0472">Membrane</keyword>
<keyword evidence="3" id="KW-1185">Reference proteome</keyword>
<dbReference type="EMBL" id="QRGP01000001">
    <property type="protein sequence ID" value="RDV07643.1"/>
    <property type="molecule type" value="Genomic_DNA"/>
</dbReference>
<organism evidence="2 3">
    <name type="scientific">Sphingorhabdus pulchriflava</name>
    <dbReference type="NCBI Taxonomy" id="2292257"/>
    <lineage>
        <taxon>Bacteria</taxon>
        <taxon>Pseudomonadati</taxon>
        <taxon>Pseudomonadota</taxon>
        <taxon>Alphaproteobacteria</taxon>
        <taxon>Sphingomonadales</taxon>
        <taxon>Sphingomonadaceae</taxon>
        <taxon>Sphingorhabdus</taxon>
    </lineage>
</organism>
<sequence>MRALKVIAALAAALLTVGLVRLWLVRRALPYGEEGQYFDAASGISYSDGMVVVAGAGAIVAGVLALLLAVWAWRR</sequence>
<evidence type="ECO:0000313" key="3">
    <source>
        <dbReference type="Proteomes" id="UP000263833"/>
    </source>
</evidence>
<evidence type="ECO:0000256" key="1">
    <source>
        <dbReference type="SAM" id="Phobius"/>
    </source>
</evidence>
<keyword evidence="1" id="KW-1133">Transmembrane helix</keyword>
<reference evidence="3" key="1">
    <citation type="submission" date="2018-08" db="EMBL/GenBank/DDBJ databases">
        <authorList>
            <person name="Kim S.-J."/>
            <person name="Jung G.-Y."/>
        </authorList>
    </citation>
    <scope>NUCLEOTIDE SEQUENCE [LARGE SCALE GENOMIC DNA]</scope>
    <source>
        <strain evidence="3">GY_G</strain>
    </source>
</reference>
<evidence type="ECO:0000313" key="2">
    <source>
        <dbReference type="EMBL" id="RDV07643.1"/>
    </source>
</evidence>
<dbReference type="Proteomes" id="UP000263833">
    <property type="component" value="Unassembled WGS sequence"/>
</dbReference>
<name>A0A371BJS1_9SPHN</name>